<organism evidence="1 2">
    <name type="scientific">Gemmatimonas groenlandica</name>
    <dbReference type="NCBI Taxonomy" id="2732249"/>
    <lineage>
        <taxon>Bacteria</taxon>
        <taxon>Pseudomonadati</taxon>
        <taxon>Gemmatimonadota</taxon>
        <taxon>Gemmatimonadia</taxon>
        <taxon>Gemmatimonadales</taxon>
        <taxon>Gemmatimonadaceae</taxon>
        <taxon>Gemmatimonas</taxon>
    </lineage>
</organism>
<dbReference type="EMBL" id="CP053085">
    <property type="protein sequence ID" value="QJR34148.1"/>
    <property type="molecule type" value="Genomic_DNA"/>
</dbReference>
<dbReference type="Proteomes" id="UP000500938">
    <property type="component" value="Chromosome"/>
</dbReference>
<keyword evidence="2" id="KW-1185">Reference proteome</keyword>
<sequence>MTVPELPPDQSTTTGQHDAERTARTYAAHVLAWVRGHGPVPAPHSVSRLAHDAIQSLRVERELALADRRHRAPAEKTPVMPRGIMTALLDPTLIDLRHHDVVQLHRSPTQYFVAFDPTTDELLSWEMGDPGRVKRWGPSVCRGDVQLASLLRAGREARYPWVYPDVAAAGVVPPPAESN</sequence>
<accession>A0A6M4IJX3</accession>
<name>A0A6M4IJX3_9BACT</name>
<evidence type="ECO:0000313" key="1">
    <source>
        <dbReference type="EMBL" id="QJR34148.1"/>
    </source>
</evidence>
<reference evidence="1 2" key="1">
    <citation type="submission" date="2020-05" db="EMBL/GenBank/DDBJ databases">
        <title>Complete genome sequence of Gemmatimonas greenlandica TET16.</title>
        <authorList>
            <person name="Zeng Y."/>
        </authorList>
    </citation>
    <scope>NUCLEOTIDE SEQUENCE [LARGE SCALE GENOMIC DNA]</scope>
    <source>
        <strain evidence="1 2">TET16</strain>
    </source>
</reference>
<dbReference type="KEGG" id="ggr:HKW67_00775"/>
<evidence type="ECO:0000313" key="2">
    <source>
        <dbReference type="Proteomes" id="UP000500938"/>
    </source>
</evidence>
<protein>
    <submittedName>
        <fullName evidence="1">Uncharacterized protein</fullName>
    </submittedName>
</protein>
<dbReference type="RefSeq" id="WP_171223574.1">
    <property type="nucleotide sequence ID" value="NZ_CP053085.1"/>
</dbReference>
<proteinExistence type="predicted"/>
<gene>
    <name evidence="1" type="ORF">HKW67_00775</name>
</gene>
<dbReference type="AlphaFoldDB" id="A0A6M4IJX3"/>